<dbReference type="Gene3D" id="1.10.260.40">
    <property type="entry name" value="lambda repressor-like DNA-binding domains"/>
    <property type="match status" value="1"/>
</dbReference>
<feature type="region of interest" description="Disordered" evidence="1">
    <location>
        <begin position="60"/>
        <end position="81"/>
    </location>
</feature>
<sequence length="110" mass="12410">MIAFERIKELAKKKGMSLVDVNDKAGLGTRTIYHWKTKQPSNDSLKAVAKVLNTSTDYLNGLTDNPLPQSKKQPAQADLDDDDTIFTFQGRPIPPEDLKIIRRLLKNDDE</sequence>
<dbReference type="PROSITE" id="PS50943">
    <property type="entry name" value="HTH_CROC1"/>
    <property type="match status" value="1"/>
</dbReference>
<reference evidence="3 4" key="1">
    <citation type="submission" date="2016-02" db="EMBL/GenBank/DDBJ databases">
        <title>Complete Genome Sequences of Lactobacillus johnsonii Strain W1.</title>
        <authorList>
            <person name="Sun Y."/>
            <person name="Wu X."/>
        </authorList>
    </citation>
    <scope>NUCLEOTIDE SEQUENCE [LARGE SCALE GENOMIC DNA]</scope>
    <source>
        <strain evidence="3 4">W1</strain>
    </source>
</reference>
<evidence type="ECO:0000313" key="3">
    <source>
        <dbReference type="EMBL" id="KXN75987.1"/>
    </source>
</evidence>
<name>A0A9X0J6F6_LACJH</name>
<protein>
    <submittedName>
        <fullName evidence="3">XRE family transcriptional regulator</fullName>
    </submittedName>
</protein>
<feature type="compositionally biased region" description="Polar residues" evidence="1">
    <location>
        <begin position="60"/>
        <end position="73"/>
    </location>
</feature>
<dbReference type="SMART" id="SM00530">
    <property type="entry name" value="HTH_XRE"/>
    <property type="match status" value="1"/>
</dbReference>
<dbReference type="EMBL" id="LSNG01000031">
    <property type="protein sequence ID" value="KXN75987.1"/>
    <property type="molecule type" value="Genomic_DNA"/>
</dbReference>
<dbReference type="CDD" id="cd00093">
    <property type="entry name" value="HTH_XRE"/>
    <property type="match status" value="1"/>
</dbReference>
<dbReference type="SUPFAM" id="SSF47413">
    <property type="entry name" value="lambda repressor-like DNA-binding domains"/>
    <property type="match status" value="1"/>
</dbReference>
<dbReference type="InterPro" id="IPR010982">
    <property type="entry name" value="Lambda_DNA-bd_dom_sf"/>
</dbReference>
<proteinExistence type="predicted"/>
<comment type="caution">
    <text evidence="3">The sequence shown here is derived from an EMBL/GenBank/DDBJ whole genome shotgun (WGS) entry which is preliminary data.</text>
</comment>
<organism evidence="3 4">
    <name type="scientific">Lactobacillus johnsonii</name>
    <dbReference type="NCBI Taxonomy" id="33959"/>
    <lineage>
        <taxon>Bacteria</taxon>
        <taxon>Bacillati</taxon>
        <taxon>Bacillota</taxon>
        <taxon>Bacilli</taxon>
        <taxon>Lactobacillales</taxon>
        <taxon>Lactobacillaceae</taxon>
        <taxon>Lactobacillus</taxon>
    </lineage>
</organism>
<dbReference type="Pfam" id="PF01381">
    <property type="entry name" value="HTH_3"/>
    <property type="match status" value="1"/>
</dbReference>
<feature type="domain" description="HTH cro/C1-type" evidence="2">
    <location>
        <begin position="7"/>
        <end position="59"/>
    </location>
</feature>
<dbReference type="InterPro" id="IPR001387">
    <property type="entry name" value="Cro/C1-type_HTH"/>
</dbReference>
<gene>
    <name evidence="3" type="ORF">AYJ53_08165</name>
</gene>
<dbReference type="AlphaFoldDB" id="A0A9X0J6F6"/>
<accession>A0A9X0J6F6</accession>
<dbReference type="GO" id="GO:0003677">
    <property type="term" value="F:DNA binding"/>
    <property type="evidence" value="ECO:0007669"/>
    <property type="project" value="InterPro"/>
</dbReference>
<dbReference type="RefSeq" id="WP_061400379.1">
    <property type="nucleotide sequence ID" value="NZ_LSNG01000031.1"/>
</dbReference>
<evidence type="ECO:0000313" key="4">
    <source>
        <dbReference type="Proteomes" id="UP000070346"/>
    </source>
</evidence>
<dbReference type="OrthoDB" id="9805856at2"/>
<evidence type="ECO:0000259" key="2">
    <source>
        <dbReference type="PROSITE" id="PS50943"/>
    </source>
</evidence>
<dbReference type="Proteomes" id="UP000070346">
    <property type="component" value="Unassembled WGS sequence"/>
</dbReference>
<evidence type="ECO:0000256" key="1">
    <source>
        <dbReference type="SAM" id="MobiDB-lite"/>
    </source>
</evidence>